<dbReference type="RefSeq" id="WP_284824005.1">
    <property type="nucleotide sequence ID" value="NZ_CP126969.1"/>
</dbReference>
<dbReference type="InterPro" id="IPR007396">
    <property type="entry name" value="TR_PAI2-type"/>
</dbReference>
<protein>
    <submittedName>
        <fullName evidence="2">FMN-binding negative transcriptional regulator</fullName>
    </submittedName>
</protein>
<proteinExistence type="predicted"/>
<dbReference type="Gene3D" id="2.30.110.10">
    <property type="entry name" value="Electron Transport, Fmn-binding Protein, Chain A"/>
    <property type="match status" value="1"/>
</dbReference>
<feature type="region of interest" description="Disordered" evidence="1">
    <location>
        <begin position="218"/>
        <end position="240"/>
    </location>
</feature>
<dbReference type="Pfam" id="PF04299">
    <property type="entry name" value="FMN_bind_2"/>
    <property type="match status" value="1"/>
</dbReference>
<accession>A0ABY8VBT6</accession>
<sequence>MYVTNAYRMDHEEALELASSIGVGQFVTNSDEGMEATLLPFVLKLDDDRVVVETHFARVNRQWEDEEVLIIVQGPTTFISGLDLPPEPEDARLPRVPSMDYVTVHMKGRMRHRQHDEEFTLRHLAELVDKFEDEWNVPEHSDPRLVKDILPALVAVEIEVTEVLGKWKLHQGLTPDEIQYTADNLRRRGTEEAAQVASLMESKAIPWAEQRAARNAVTAQLPVPKPSKPRPPHVYKYERG</sequence>
<dbReference type="PANTHER" id="PTHR35802:SF1">
    <property type="entry name" value="PROTEASE SYNTHASE AND SPORULATION PROTEIN PAI 2"/>
    <property type="match status" value="1"/>
</dbReference>
<dbReference type="Proteomes" id="UP001225598">
    <property type="component" value="Chromosome"/>
</dbReference>
<dbReference type="SUPFAM" id="SSF50475">
    <property type="entry name" value="FMN-binding split barrel"/>
    <property type="match status" value="1"/>
</dbReference>
<evidence type="ECO:0000313" key="3">
    <source>
        <dbReference type="Proteomes" id="UP001225598"/>
    </source>
</evidence>
<evidence type="ECO:0000313" key="2">
    <source>
        <dbReference type="EMBL" id="WIM67136.1"/>
    </source>
</evidence>
<organism evidence="2 3">
    <name type="scientific">Corynebacterium breve</name>
    <dbReference type="NCBI Taxonomy" id="3049799"/>
    <lineage>
        <taxon>Bacteria</taxon>
        <taxon>Bacillati</taxon>
        <taxon>Actinomycetota</taxon>
        <taxon>Actinomycetes</taxon>
        <taxon>Mycobacteriales</taxon>
        <taxon>Corynebacteriaceae</taxon>
        <taxon>Corynebacterium</taxon>
    </lineage>
</organism>
<evidence type="ECO:0000256" key="1">
    <source>
        <dbReference type="SAM" id="MobiDB-lite"/>
    </source>
</evidence>
<name>A0ABY8VBT6_9CORY</name>
<dbReference type="InterPro" id="IPR012349">
    <property type="entry name" value="Split_barrel_FMN-bd"/>
</dbReference>
<keyword evidence="3" id="KW-1185">Reference proteome</keyword>
<dbReference type="PANTHER" id="PTHR35802">
    <property type="entry name" value="PROTEASE SYNTHASE AND SPORULATION PROTEIN PAI 2"/>
    <property type="match status" value="1"/>
</dbReference>
<reference evidence="2 3" key="1">
    <citation type="submission" date="2023-05" db="EMBL/GenBank/DDBJ databases">
        <title>Corynebacterium suedekumii sp. nov. and Corynebacterium breve sp. nov. isolated from raw cow's milk.</title>
        <authorList>
            <person name="Baer M.K."/>
            <person name="Mehl L."/>
            <person name="Hellmuth R."/>
            <person name="Marke G."/>
            <person name="Lipski A."/>
        </authorList>
    </citation>
    <scope>NUCLEOTIDE SEQUENCE [LARGE SCALE GENOMIC DNA]</scope>
    <source>
        <strain evidence="2 3">R4</strain>
    </source>
</reference>
<gene>
    <name evidence="2" type="ORF">QP027_08370</name>
</gene>
<dbReference type="EMBL" id="CP126969">
    <property type="protein sequence ID" value="WIM67136.1"/>
    <property type="molecule type" value="Genomic_DNA"/>
</dbReference>
<dbReference type="PIRSF" id="PIRSF010372">
    <property type="entry name" value="PaiB"/>
    <property type="match status" value="1"/>
</dbReference>